<evidence type="ECO:0000256" key="7">
    <source>
        <dbReference type="ARBA" id="ARBA00023163"/>
    </source>
</evidence>
<dbReference type="EMBL" id="SSOB01000008">
    <property type="protein sequence ID" value="THF81648.1"/>
    <property type="molecule type" value="Genomic_DNA"/>
</dbReference>
<dbReference type="Proteomes" id="UP000310636">
    <property type="component" value="Unassembled WGS sequence"/>
</dbReference>
<dbReference type="SMART" id="SM00342">
    <property type="entry name" value="HTH_ARAC"/>
    <property type="match status" value="1"/>
</dbReference>
<evidence type="ECO:0000256" key="5">
    <source>
        <dbReference type="ARBA" id="ARBA00023015"/>
    </source>
</evidence>
<dbReference type="SUPFAM" id="SSF53807">
    <property type="entry name" value="Helical backbone' metal receptor"/>
    <property type="match status" value="1"/>
</dbReference>
<dbReference type="InterPro" id="IPR009057">
    <property type="entry name" value="Homeodomain-like_sf"/>
</dbReference>
<dbReference type="GO" id="GO:0030288">
    <property type="term" value="C:outer membrane-bounded periplasmic space"/>
    <property type="evidence" value="ECO:0007669"/>
    <property type="project" value="TreeGrafter"/>
</dbReference>
<dbReference type="PRINTS" id="PR00032">
    <property type="entry name" value="HTHARAC"/>
</dbReference>
<feature type="domain" description="Fe/B12 periplasmic-binding" evidence="9">
    <location>
        <begin position="366"/>
        <end position="628"/>
    </location>
</feature>
<evidence type="ECO:0000256" key="2">
    <source>
        <dbReference type="ARBA" id="ARBA00008814"/>
    </source>
</evidence>
<organism evidence="10 11">
    <name type="scientific">Cohnella fermenti</name>
    <dbReference type="NCBI Taxonomy" id="2565925"/>
    <lineage>
        <taxon>Bacteria</taxon>
        <taxon>Bacillati</taxon>
        <taxon>Bacillota</taxon>
        <taxon>Bacilli</taxon>
        <taxon>Bacillales</taxon>
        <taxon>Paenibacillaceae</taxon>
        <taxon>Cohnella</taxon>
    </lineage>
</organism>
<evidence type="ECO:0000259" key="8">
    <source>
        <dbReference type="PROSITE" id="PS01124"/>
    </source>
</evidence>
<dbReference type="SUPFAM" id="SSF46689">
    <property type="entry name" value="Homeodomain-like"/>
    <property type="match status" value="2"/>
</dbReference>
<sequence length="628" mass="69852">MDKAGAIGDWRTVPVKLLDIRRIAPQPGSEPPYRLPANAFLFVSRGEAAIRLDGGRTANGRELMLHGVRGDSLSVGSDRPPLEYYLILYKPLELASGTPAHSLRYHYQAGRPWLLRQLLERMHPLWTEGGELDKLQAFGLFYQFVHEQFRQLNEDAEQPAKPQLADEIADYIRSRLREAISMETLSQTFHYSPHYLSRVFRRKYGRSPLSHLVHARMNRAKQLLAETDVSIRDIAESVGYSDMYYFTRLFKKQTGVTPVQYRMRLLGLQGSIRPTLTSNSFIAPPAAGDYSVDSLSDNHYQQVTWGVNALNRTLKPTLAASLLFAFSLLLAACGGSGTNNVPGASEETGQAAESGTRTYTDALGNRVEIPAAPQRAVVVVYGGYLLPLGLKPVGADQGTLEQYPDELAGVSNIGEGLGSEETIAALQPDLIVVPDYFDPASYANYGKIAPTIAVAWGGDPDVVNTLRDMGDIMNRQDEAEAWIAKFEEKLQRIRDHIDVKLAPGTTAITFIHYEGEFLIGGEGGTLGKLIYKDYGFEMPEQLKQYSDGGAALSEEAFVAQPADYFFTQMTDEELANFKEMIQKPVYRTIPAVQHGRIINVTRDKWNYGPYLVDQAVDELIDQMNEIKS</sequence>
<evidence type="ECO:0000259" key="9">
    <source>
        <dbReference type="PROSITE" id="PS50983"/>
    </source>
</evidence>
<keyword evidence="6" id="KW-0238">DNA-binding</keyword>
<keyword evidence="4" id="KW-0732">Signal</keyword>
<dbReference type="PANTHER" id="PTHR30532:SF26">
    <property type="entry name" value="IRON(3+)-HYDROXAMATE-BINDING PROTEIN FHUD"/>
    <property type="match status" value="1"/>
</dbReference>
<dbReference type="Pfam" id="PF01497">
    <property type="entry name" value="Peripla_BP_2"/>
    <property type="match status" value="1"/>
</dbReference>
<dbReference type="InterPro" id="IPR002491">
    <property type="entry name" value="ABC_transptr_periplasmic_BD"/>
</dbReference>
<dbReference type="OrthoDB" id="2652069at2"/>
<feature type="domain" description="HTH araC/xylS-type" evidence="8">
    <location>
        <begin position="166"/>
        <end position="264"/>
    </location>
</feature>
<evidence type="ECO:0000256" key="1">
    <source>
        <dbReference type="ARBA" id="ARBA00004196"/>
    </source>
</evidence>
<dbReference type="PROSITE" id="PS01124">
    <property type="entry name" value="HTH_ARAC_FAMILY_2"/>
    <property type="match status" value="1"/>
</dbReference>
<reference evidence="10 11" key="1">
    <citation type="submission" date="2019-04" db="EMBL/GenBank/DDBJ databases">
        <title>Cohnella sp. nov. isolated from preserved vegetables.</title>
        <authorList>
            <person name="Lin S.-Y."/>
            <person name="Hung M.-H."/>
            <person name="Young C.-C."/>
        </authorList>
    </citation>
    <scope>NUCLEOTIDE SEQUENCE [LARGE SCALE GENOMIC DNA]</scope>
    <source>
        <strain evidence="10 11">CC-MHH1044</strain>
    </source>
</reference>
<comment type="similarity">
    <text evidence="2">Belongs to the bacterial solute-binding protein 8 family.</text>
</comment>
<name>A0A4V3WFU2_9BACL</name>
<dbReference type="PANTHER" id="PTHR30532">
    <property type="entry name" value="IRON III DICITRATE-BINDING PERIPLASMIC PROTEIN"/>
    <property type="match status" value="1"/>
</dbReference>
<dbReference type="PROSITE" id="PS50983">
    <property type="entry name" value="FE_B12_PBP"/>
    <property type="match status" value="1"/>
</dbReference>
<keyword evidence="11" id="KW-1185">Reference proteome</keyword>
<keyword evidence="3" id="KW-0813">Transport</keyword>
<dbReference type="InterPro" id="IPR051313">
    <property type="entry name" value="Bact_iron-sidero_bind"/>
</dbReference>
<evidence type="ECO:0000313" key="10">
    <source>
        <dbReference type="EMBL" id="THF81648.1"/>
    </source>
</evidence>
<proteinExistence type="inferred from homology"/>
<comment type="caution">
    <text evidence="10">The sequence shown here is derived from an EMBL/GenBank/DDBJ whole genome shotgun (WGS) entry which is preliminary data.</text>
</comment>
<keyword evidence="7" id="KW-0804">Transcription</keyword>
<protein>
    <submittedName>
        <fullName evidence="10">Helix-turn-helix domain-containing protein</fullName>
    </submittedName>
</protein>
<dbReference type="InterPro" id="IPR018060">
    <property type="entry name" value="HTH_AraC"/>
</dbReference>
<gene>
    <name evidence="10" type="ORF">E6C55_07920</name>
</gene>
<dbReference type="Gene3D" id="1.10.10.60">
    <property type="entry name" value="Homeodomain-like"/>
    <property type="match status" value="2"/>
</dbReference>
<dbReference type="GO" id="GO:0003700">
    <property type="term" value="F:DNA-binding transcription factor activity"/>
    <property type="evidence" value="ECO:0007669"/>
    <property type="project" value="InterPro"/>
</dbReference>
<dbReference type="InterPro" id="IPR018062">
    <property type="entry name" value="HTH_AraC-typ_CS"/>
</dbReference>
<dbReference type="AlphaFoldDB" id="A0A4V3WFU2"/>
<dbReference type="RefSeq" id="WP_136369244.1">
    <property type="nucleotide sequence ID" value="NZ_SSOB01000008.1"/>
</dbReference>
<dbReference type="Gene3D" id="3.40.50.1980">
    <property type="entry name" value="Nitrogenase molybdenum iron protein domain"/>
    <property type="match status" value="2"/>
</dbReference>
<dbReference type="InterPro" id="IPR020449">
    <property type="entry name" value="Tscrpt_reg_AraC-type_HTH"/>
</dbReference>
<evidence type="ECO:0000256" key="4">
    <source>
        <dbReference type="ARBA" id="ARBA00022729"/>
    </source>
</evidence>
<accession>A0A4V3WFU2</accession>
<evidence type="ECO:0000256" key="3">
    <source>
        <dbReference type="ARBA" id="ARBA00022448"/>
    </source>
</evidence>
<comment type="subcellular location">
    <subcellularLocation>
        <location evidence="1">Cell envelope</location>
    </subcellularLocation>
</comment>
<keyword evidence="5" id="KW-0805">Transcription regulation</keyword>
<dbReference type="GO" id="GO:0043565">
    <property type="term" value="F:sequence-specific DNA binding"/>
    <property type="evidence" value="ECO:0007669"/>
    <property type="project" value="InterPro"/>
</dbReference>
<evidence type="ECO:0000313" key="11">
    <source>
        <dbReference type="Proteomes" id="UP000310636"/>
    </source>
</evidence>
<dbReference type="GO" id="GO:1901678">
    <property type="term" value="P:iron coordination entity transport"/>
    <property type="evidence" value="ECO:0007669"/>
    <property type="project" value="UniProtKB-ARBA"/>
</dbReference>
<dbReference type="PROSITE" id="PS00041">
    <property type="entry name" value="HTH_ARAC_FAMILY_1"/>
    <property type="match status" value="1"/>
</dbReference>
<evidence type="ECO:0000256" key="6">
    <source>
        <dbReference type="ARBA" id="ARBA00023125"/>
    </source>
</evidence>
<dbReference type="Pfam" id="PF12833">
    <property type="entry name" value="HTH_18"/>
    <property type="match status" value="1"/>
</dbReference>